<gene>
    <name evidence="1" type="ORF">QR685DRAFT_512667</name>
</gene>
<reference evidence="1 2" key="1">
    <citation type="submission" date="2023-09" db="EMBL/GenBank/DDBJ databases">
        <title>Multi-omics analysis of a traditional fermented food reveals byproduct-associated fungal strains for waste-to-food upcycling.</title>
        <authorList>
            <consortium name="Lawrence Berkeley National Laboratory"/>
            <person name="Rekdal V.M."/>
            <person name="Villalobos-Escobedo J.M."/>
            <person name="Rodriguez-Valeron N."/>
            <person name="Garcia M.O."/>
            <person name="Vasquez D.P."/>
            <person name="Damayanti I."/>
            <person name="Sorensen P.M."/>
            <person name="Baidoo E.E."/>
            <person name="De Carvalho A.C."/>
            <person name="Riley R."/>
            <person name="Lipzen A."/>
            <person name="He G."/>
            <person name="Yan M."/>
            <person name="Haridas S."/>
            <person name="Daum C."/>
            <person name="Yoshinaga Y."/>
            <person name="Ng V."/>
            <person name="Grigoriev I.V."/>
            <person name="Munk R."/>
            <person name="Nuraida L."/>
            <person name="Wijaya C.H."/>
            <person name="Morales P.-C."/>
            <person name="Keasling J.D."/>
        </authorList>
    </citation>
    <scope>NUCLEOTIDE SEQUENCE [LARGE SCALE GENOMIC DNA]</scope>
    <source>
        <strain evidence="1 2">FGSC 2613</strain>
    </source>
</reference>
<evidence type="ECO:0000313" key="2">
    <source>
        <dbReference type="Proteomes" id="UP001451303"/>
    </source>
</evidence>
<sequence length="89" mass="9941">MLVVNVHQSHSFSGGCLAYSSKLPGHLPRSAFKGFGILLFAIRWQPSRRCAGCHHFTNPLSFVSLGLRRCVSVAITHTMTYRPYFSCIL</sequence>
<dbReference type="Proteomes" id="UP001451303">
    <property type="component" value="Unassembled WGS sequence"/>
</dbReference>
<name>A0ABR3DRX4_NEUIN</name>
<proteinExistence type="predicted"/>
<organism evidence="1 2">
    <name type="scientific">Neurospora intermedia</name>
    <dbReference type="NCBI Taxonomy" id="5142"/>
    <lineage>
        <taxon>Eukaryota</taxon>
        <taxon>Fungi</taxon>
        <taxon>Dikarya</taxon>
        <taxon>Ascomycota</taxon>
        <taxon>Pezizomycotina</taxon>
        <taxon>Sordariomycetes</taxon>
        <taxon>Sordariomycetidae</taxon>
        <taxon>Sordariales</taxon>
        <taxon>Sordariaceae</taxon>
        <taxon>Neurospora</taxon>
    </lineage>
</organism>
<protein>
    <submittedName>
        <fullName evidence="1">Uncharacterized protein</fullName>
    </submittedName>
</protein>
<evidence type="ECO:0000313" key="1">
    <source>
        <dbReference type="EMBL" id="KAL0475411.1"/>
    </source>
</evidence>
<dbReference type="EMBL" id="JAVLET010000001">
    <property type="protein sequence ID" value="KAL0475411.1"/>
    <property type="molecule type" value="Genomic_DNA"/>
</dbReference>
<accession>A0ABR3DRX4</accession>
<keyword evidence="2" id="KW-1185">Reference proteome</keyword>
<comment type="caution">
    <text evidence="1">The sequence shown here is derived from an EMBL/GenBank/DDBJ whole genome shotgun (WGS) entry which is preliminary data.</text>
</comment>